<dbReference type="KEGG" id="dpf:ON006_04640"/>
<evidence type="ECO:0000313" key="2">
    <source>
        <dbReference type="Proteomes" id="UP001164653"/>
    </source>
</evidence>
<evidence type="ECO:0000313" key="1">
    <source>
        <dbReference type="EMBL" id="WAC13247.1"/>
    </source>
</evidence>
<name>A0A9E8SQN7_9BACT</name>
<proteinExistence type="predicted"/>
<evidence type="ECO:0008006" key="3">
    <source>
        <dbReference type="Google" id="ProtNLM"/>
    </source>
</evidence>
<dbReference type="InterPro" id="IPR053842">
    <property type="entry name" value="NikA-like"/>
</dbReference>
<dbReference type="Pfam" id="PF21983">
    <property type="entry name" value="NikA-like"/>
    <property type="match status" value="1"/>
</dbReference>
<reference evidence="1" key="1">
    <citation type="submission" date="2022-11" db="EMBL/GenBank/DDBJ databases">
        <title>Dyadobacter pollutisoli sp. nov., isolated from plastic dumped soil.</title>
        <authorList>
            <person name="Kim J.M."/>
            <person name="Kim K.R."/>
            <person name="Lee J.K."/>
            <person name="Hao L."/>
            <person name="Jeon C.O."/>
        </authorList>
    </citation>
    <scope>NUCLEOTIDE SEQUENCE</scope>
    <source>
        <strain evidence="1">U1</strain>
    </source>
</reference>
<protein>
    <recommendedName>
        <fullName evidence="3">Plasmid mobilization relaxosome protein MobC</fullName>
    </recommendedName>
</protein>
<dbReference type="EMBL" id="CP112998">
    <property type="protein sequence ID" value="WAC13247.1"/>
    <property type="molecule type" value="Genomic_DNA"/>
</dbReference>
<organism evidence="1 2">
    <name type="scientific">Dyadobacter pollutisoli</name>
    <dbReference type="NCBI Taxonomy" id="2910158"/>
    <lineage>
        <taxon>Bacteria</taxon>
        <taxon>Pseudomonadati</taxon>
        <taxon>Bacteroidota</taxon>
        <taxon>Cytophagia</taxon>
        <taxon>Cytophagales</taxon>
        <taxon>Spirosomataceae</taxon>
        <taxon>Dyadobacter</taxon>
    </lineage>
</organism>
<dbReference type="Proteomes" id="UP001164653">
    <property type="component" value="Chromosome"/>
</dbReference>
<dbReference type="AlphaFoldDB" id="A0A9E8SQN7"/>
<keyword evidence="2" id="KW-1185">Reference proteome</keyword>
<accession>A0A9E8SQN7</accession>
<sequence>MKTKKPSKQSQSKYICFRIDVDQYDLLRENCKQTTCRSLSQYIRKLLSAGPVTVNYRNATMEELIVELSALRGELAHVSRTFESAVDQLGGFQNAQQLGSWLLRFETEKRDLATQIHSINEYIKKTAKQWLQ</sequence>
<gene>
    <name evidence="1" type="ORF">ON006_04640</name>
</gene>
<dbReference type="RefSeq" id="WP_244819640.1">
    <property type="nucleotide sequence ID" value="NZ_CP112998.1"/>
</dbReference>